<evidence type="ECO:0000313" key="3">
    <source>
        <dbReference type="Proteomes" id="UP000299102"/>
    </source>
</evidence>
<dbReference type="AlphaFoldDB" id="A0A4C1UXH9"/>
<proteinExistence type="predicted"/>
<accession>A0A4C1UXH9</accession>
<sequence length="205" mass="22918">MWTAVVQLCVLIAWCAGAYVCLPPPCAPEYHFGGCAYHCEAGSGECPTKYVRHLFIYNADTKTKWDVQKDETCSLCLPSCCCPQPASPGVCSAVQLNGSLEFFGFQKTGQTWERWTSSEWTIVLPASPKYYLYYPISECHVLYENYEPTDDISCPTVLFYVPSCTNETLNVNGTCVKKHNFGVPGDKKEFVELGDKKSLENTEKV</sequence>
<comment type="caution">
    <text evidence="2">The sequence shown here is derived from an EMBL/GenBank/DDBJ whole genome shotgun (WGS) entry which is preliminary data.</text>
</comment>
<protein>
    <submittedName>
        <fullName evidence="2">Uncharacterized protein</fullName>
    </submittedName>
</protein>
<dbReference type="Proteomes" id="UP000299102">
    <property type="component" value="Unassembled WGS sequence"/>
</dbReference>
<organism evidence="2 3">
    <name type="scientific">Eumeta variegata</name>
    <name type="common">Bagworm moth</name>
    <name type="synonym">Eumeta japonica</name>
    <dbReference type="NCBI Taxonomy" id="151549"/>
    <lineage>
        <taxon>Eukaryota</taxon>
        <taxon>Metazoa</taxon>
        <taxon>Ecdysozoa</taxon>
        <taxon>Arthropoda</taxon>
        <taxon>Hexapoda</taxon>
        <taxon>Insecta</taxon>
        <taxon>Pterygota</taxon>
        <taxon>Neoptera</taxon>
        <taxon>Endopterygota</taxon>
        <taxon>Lepidoptera</taxon>
        <taxon>Glossata</taxon>
        <taxon>Ditrysia</taxon>
        <taxon>Tineoidea</taxon>
        <taxon>Psychidae</taxon>
        <taxon>Oiketicinae</taxon>
        <taxon>Eumeta</taxon>
    </lineage>
</organism>
<evidence type="ECO:0000313" key="2">
    <source>
        <dbReference type="EMBL" id="GBP30989.1"/>
    </source>
</evidence>
<reference evidence="2 3" key="1">
    <citation type="journal article" date="2019" name="Commun. Biol.">
        <title>The bagworm genome reveals a unique fibroin gene that provides high tensile strength.</title>
        <authorList>
            <person name="Kono N."/>
            <person name="Nakamura H."/>
            <person name="Ohtoshi R."/>
            <person name="Tomita M."/>
            <person name="Numata K."/>
            <person name="Arakawa K."/>
        </authorList>
    </citation>
    <scope>NUCLEOTIDE SEQUENCE [LARGE SCALE GENOMIC DNA]</scope>
</reference>
<gene>
    <name evidence="2" type="ORF">EVAR_81887_1</name>
</gene>
<evidence type="ECO:0000256" key="1">
    <source>
        <dbReference type="SAM" id="SignalP"/>
    </source>
</evidence>
<feature type="chain" id="PRO_5020033894" evidence="1">
    <location>
        <begin position="18"/>
        <end position="205"/>
    </location>
</feature>
<dbReference type="EMBL" id="BGZK01000240">
    <property type="protein sequence ID" value="GBP30989.1"/>
    <property type="molecule type" value="Genomic_DNA"/>
</dbReference>
<keyword evidence="3" id="KW-1185">Reference proteome</keyword>
<keyword evidence="1" id="KW-0732">Signal</keyword>
<name>A0A4C1UXH9_EUMVA</name>
<feature type="signal peptide" evidence="1">
    <location>
        <begin position="1"/>
        <end position="17"/>
    </location>
</feature>